<dbReference type="CDD" id="cd00338">
    <property type="entry name" value="Ser_Recombinase"/>
    <property type="match status" value="1"/>
</dbReference>
<dbReference type="InterPro" id="IPR025827">
    <property type="entry name" value="Zn_ribbon_recom_dom"/>
</dbReference>
<reference evidence="3" key="1">
    <citation type="submission" date="2020-02" db="EMBL/GenBank/DDBJ databases">
        <authorList>
            <person name="Meier V. D."/>
        </authorList>
    </citation>
    <scope>NUCLEOTIDE SEQUENCE</scope>
    <source>
        <strain evidence="3">AVDCRST_MAG88</strain>
    </source>
</reference>
<dbReference type="InterPro" id="IPR011109">
    <property type="entry name" value="DNA_bind_recombinase_dom"/>
</dbReference>
<feature type="non-terminal residue" evidence="3">
    <location>
        <position position="550"/>
    </location>
</feature>
<dbReference type="GO" id="GO:0003677">
    <property type="term" value="F:DNA binding"/>
    <property type="evidence" value="ECO:0007669"/>
    <property type="project" value="InterPro"/>
</dbReference>
<evidence type="ECO:0000259" key="1">
    <source>
        <dbReference type="PROSITE" id="PS51736"/>
    </source>
</evidence>
<dbReference type="InterPro" id="IPR036162">
    <property type="entry name" value="Resolvase-like_N_sf"/>
</dbReference>
<dbReference type="InterPro" id="IPR006119">
    <property type="entry name" value="Resolv_N"/>
</dbReference>
<dbReference type="PROSITE" id="PS51737">
    <property type="entry name" value="RECOMBINASE_DNA_BIND"/>
    <property type="match status" value="1"/>
</dbReference>
<accession>A0A6J4VW74</accession>
<dbReference type="SUPFAM" id="SSF53041">
    <property type="entry name" value="Resolvase-like"/>
    <property type="match status" value="1"/>
</dbReference>
<dbReference type="PANTHER" id="PTHR30461:SF23">
    <property type="entry name" value="DNA RECOMBINASE-RELATED"/>
    <property type="match status" value="1"/>
</dbReference>
<organism evidence="3">
    <name type="scientific">uncultured Thermomicrobiales bacterium</name>
    <dbReference type="NCBI Taxonomy" id="1645740"/>
    <lineage>
        <taxon>Bacteria</taxon>
        <taxon>Pseudomonadati</taxon>
        <taxon>Thermomicrobiota</taxon>
        <taxon>Thermomicrobia</taxon>
        <taxon>Thermomicrobiales</taxon>
        <taxon>environmental samples</taxon>
    </lineage>
</organism>
<dbReference type="InterPro" id="IPR050639">
    <property type="entry name" value="SSR_resolvase"/>
</dbReference>
<dbReference type="AlphaFoldDB" id="A0A6J4VW74"/>
<dbReference type="PANTHER" id="PTHR30461">
    <property type="entry name" value="DNA-INVERTASE FROM LAMBDOID PROPHAGE"/>
    <property type="match status" value="1"/>
</dbReference>
<proteinExistence type="predicted"/>
<dbReference type="Pfam" id="PF00239">
    <property type="entry name" value="Resolvase"/>
    <property type="match status" value="1"/>
</dbReference>
<feature type="domain" description="Recombinase" evidence="2">
    <location>
        <begin position="185"/>
        <end position="316"/>
    </location>
</feature>
<dbReference type="Pfam" id="PF07508">
    <property type="entry name" value="Recombinase"/>
    <property type="match status" value="1"/>
</dbReference>
<dbReference type="Gene3D" id="3.90.1750.20">
    <property type="entry name" value="Putative Large Serine Recombinase, Chain B, Domain 2"/>
    <property type="match status" value="1"/>
</dbReference>
<feature type="domain" description="Resolvase/invertase-type recombinase catalytic" evidence="1">
    <location>
        <begin position="27"/>
        <end position="178"/>
    </location>
</feature>
<name>A0A6J4VW74_9BACT</name>
<dbReference type="GO" id="GO:0000150">
    <property type="term" value="F:DNA strand exchange activity"/>
    <property type="evidence" value="ECO:0007669"/>
    <property type="project" value="InterPro"/>
</dbReference>
<dbReference type="InterPro" id="IPR038109">
    <property type="entry name" value="DNA_bind_recomb_sf"/>
</dbReference>
<protein>
    <recommendedName>
        <fullName evidence="4">Recombinase family protein</fullName>
    </recommendedName>
</protein>
<dbReference type="PROSITE" id="PS51736">
    <property type="entry name" value="RECOMBINASES_3"/>
    <property type="match status" value="1"/>
</dbReference>
<dbReference type="Gene3D" id="3.40.50.1390">
    <property type="entry name" value="Resolvase, N-terminal catalytic domain"/>
    <property type="match status" value="1"/>
</dbReference>
<evidence type="ECO:0000259" key="2">
    <source>
        <dbReference type="PROSITE" id="PS51737"/>
    </source>
</evidence>
<evidence type="ECO:0000313" key="3">
    <source>
        <dbReference type="EMBL" id="CAA9588804.1"/>
    </source>
</evidence>
<dbReference type="SMART" id="SM00857">
    <property type="entry name" value="Resolvase"/>
    <property type="match status" value="1"/>
</dbReference>
<dbReference type="Pfam" id="PF13408">
    <property type="entry name" value="Zn_ribbon_recom"/>
    <property type="match status" value="1"/>
</dbReference>
<gene>
    <name evidence="3" type="ORF">AVDCRST_MAG88-4448</name>
</gene>
<evidence type="ECO:0008006" key="4">
    <source>
        <dbReference type="Google" id="ProtNLM"/>
    </source>
</evidence>
<sequence length="550" mass="61605">MNPPRAANPPAGLLRSEKIAPRHHDRLAVVYVRQSTVQQVLDHQESTRLQYGLAARAQDLGWAAERVVSIDDDLGQSGASAEARVGFQRLVSEVSLDHVGLVLGVEMSRLARSSKDWHQLLEICALFGTLIADLDGVYDPGQYNDRLLLGLKGTMSEAELHILKQRMEQGRLSKARRGELAVPVPSGYLRRPSGEVVLDPDEQVQEVVRLIFRKFAELGTLNAVLRYLVRHHVQLGIRVREGPGKGELAWRRPNRMTLQNLLKNPLYAGAYAYGRRQVDPRTARPGRPSTGRRVIAYISWEQYERNLARLKANQARAEEVGVARKGAALLAGLVICAKCGRRLHVRYGGRHNRHTYTCSRLMSDYGGEICQQLAGPPLDALVSDWVLGALTPAPLDLSLAAATNVERERADLVRLWQQRLERAAYEAERAARQYRHCEPENRLVARQLERDWEGALAAQQHLQEEYRRFEQQQPRLLSAAEQAAIRRLAEDIPALWAAATTTVAKRREIVRQVVARVVIDAEGASERVRVRVTWVGGVQTAGALIRPVAR</sequence>
<dbReference type="EMBL" id="CADCWM010001128">
    <property type="protein sequence ID" value="CAA9588804.1"/>
    <property type="molecule type" value="Genomic_DNA"/>
</dbReference>